<dbReference type="GeneID" id="93090046"/>
<dbReference type="AlphaFoldDB" id="A0A381DKF7"/>
<gene>
    <name evidence="1" type="ORF">NCTC12475_01398</name>
</gene>
<proteinExistence type="predicted"/>
<evidence type="ECO:0000313" key="2">
    <source>
        <dbReference type="Proteomes" id="UP000254920"/>
    </source>
</evidence>
<evidence type="ECO:0000313" key="1">
    <source>
        <dbReference type="EMBL" id="SUX11183.1"/>
    </source>
</evidence>
<accession>A0A381DKF7</accession>
<organism evidence="1 2">
    <name type="scientific">Campylobacter sputorum subsp. sputorum</name>
    <dbReference type="NCBI Taxonomy" id="32024"/>
    <lineage>
        <taxon>Bacteria</taxon>
        <taxon>Pseudomonadati</taxon>
        <taxon>Campylobacterota</taxon>
        <taxon>Epsilonproteobacteria</taxon>
        <taxon>Campylobacterales</taxon>
        <taxon>Campylobacteraceae</taxon>
        <taxon>Campylobacter</taxon>
    </lineage>
</organism>
<protein>
    <submittedName>
        <fullName evidence="1">Uncharacterized protein</fullName>
    </submittedName>
</protein>
<dbReference type="Proteomes" id="UP000254920">
    <property type="component" value="Unassembled WGS sequence"/>
</dbReference>
<dbReference type="RefSeq" id="WP_089181945.1">
    <property type="nucleotide sequence ID" value="NZ_CP043427.1"/>
</dbReference>
<sequence length="221" mass="26757">MKNPNLTKEEYKILEKEYDEFGKLSPYEKFCEKMFLAQFLLLFFVFILPIDIFDKFPFLNIFTNFMNEIFINIKIYTNKSKIPEICEFYLSYIWLILVIFCLWHIYKIPHMTKEARKYFGTGEFKNKGILKEKFIPLFKNKNKSLKDYVFIIFITIFFAWCIFGFIVGNIVDTLLGNWMFHSRFGLFIYALFQNLGIYALFFIFTTIFLVRINLKRLKNNI</sequence>
<name>A0A381DKF7_9BACT</name>
<dbReference type="EMBL" id="UFVD01000001">
    <property type="protein sequence ID" value="SUX11183.1"/>
    <property type="molecule type" value="Genomic_DNA"/>
</dbReference>
<keyword evidence="2" id="KW-1185">Reference proteome</keyword>
<reference evidence="1 2" key="1">
    <citation type="submission" date="2018-06" db="EMBL/GenBank/DDBJ databases">
        <authorList>
            <consortium name="Pathogen Informatics"/>
            <person name="Doyle S."/>
        </authorList>
    </citation>
    <scope>NUCLEOTIDE SEQUENCE [LARGE SCALE GENOMIC DNA]</scope>
    <source>
        <strain evidence="1 2">NCTC12475</strain>
    </source>
</reference>
<dbReference type="OrthoDB" id="5363722at2"/>